<dbReference type="AlphaFoldDB" id="A0A561WLH9"/>
<accession>A0A561WLH9</accession>
<dbReference type="PANTHER" id="PTHR10788:SF106">
    <property type="entry name" value="BCDNA.GH08860"/>
    <property type="match status" value="1"/>
</dbReference>
<keyword evidence="3" id="KW-1185">Reference proteome</keyword>
<dbReference type="GO" id="GO:0003825">
    <property type="term" value="F:alpha,alpha-trehalose-phosphate synthase (UDP-forming) activity"/>
    <property type="evidence" value="ECO:0007669"/>
    <property type="project" value="TreeGrafter"/>
</dbReference>
<keyword evidence="2" id="KW-0808">Transferase</keyword>
<protein>
    <submittedName>
        <fullName evidence="2">Glycosyl transferase family 20</fullName>
    </submittedName>
</protein>
<comment type="caution">
    <text evidence="2">The sequence shown here is derived from an EMBL/GenBank/DDBJ whole genome shotgun (WGS) entry which is preliminary data.</text>
</comment>
<name>A0A561WLH9_ACTTI</name>
<dbReference type="InterPro" id="IPR001830">
    <property type="entry name" value="Glyco_trans_20"/>
</dbReference>
<reference evidence="2 3" key="1">
    <citation type="submission" date="2019-06" db="EMBL/GenBank/DDBJ databases">
        <title>Sequencing the genomes of 1000 actinobacteria strains.</title>
        <authorList>
            <person name="Klenk H.-P."/>
        </authorList>
    </citation>
    <scope>NUCLEOTIDE SEQUENCE [LARGE SCALE GENOMIC DNA]</scope>
    <source>
        <strain evidence="2 3">DSM 43866</strain>
    </source>
</reference>
<dbReference type="PANTHER" id="PTHR10788">
    <property type="entry name" value="TREHALOSE-6-PHOSPHATE SYNTHASE"/>
    <property type="match status" value="1"/>
</dbReference>
<evidence type="ECO:0000313" key="2">
    <source>
        <dbReference type="EMBL" id="TWG24722.1"/>
    </source>
</evidence>
<sequence>MPAVVVRITVGADEQGALVLSEFTGAAAELDDAFLINAHDTDDVGGGIPEALNAESQDLVVRMRHMREQVRAYDIAYWARDFLKVLGVRRNTPRGRAGRNSDVLIHSCERLSDVRAVTRARQQW</sequence>
<dbReference type="GO" id="GO:0005992">
    <property type="term" value="P:trehalose biosynthetic process"/>
    <property type="evidence" value="ECO:0007669"/>
    <property type="project" value="InterPro"/>
</dbReference>
<dbReference type="Pfam" id="PF00982">
    <property type="entry name" value="Glyco_transf_20"/>
    <property type="match status" value="1"/>
</dbReference>
<dbReference type="EMBL" id="VIWY01000002">
    <property type="protein sequence ID" value="TWG24722.1"/>
    <property type="molecule type" value="Genomic_DNA"/>
</dbReference>
<gene>
    <name evidence="2" type="ORF">FHX34_1021282</name>
</gene>
<organism evidence="2 3">
    <name type="scientific">Actinoplanes teichomyceticus</name>
    <dbReference type="NCBI Taxonomy" id="1867"/>
    <lineage>
        <taxon>Bacteria</taxon>
        <taxon>Bacillati</taxon>
        <taxon>Actinomycetota</taxon>
        <taxon>Actinomycetes</taxon>
        <taxon>Micromonosporales</taxon>
        <taxon>Micromonosporaceae</taxon>
        <taxon>Actinoplanes</taxon>
    </lineage>
</organism>
<dbReference type="Proteomes" id="UP000320239">
    <property type="component" value="Unassembled WGS sequence"/>
</dbReference>
<dbReference type="SUPFAM" id="SSF53756">
    <property type="entry name" value="UDP-Glycosyltransferase/glycogen phosphorylase"/>
    <property type="match status" value="1"/>
</dbReference>
<dbReference type="Gene3D" id="3.40.50.2000">
    <property type="entry name" value="Glycogen Phosphorylase B"/>
    <property type="match status" value="1"/>
</dbReference>
<proteinExistence type="inferred from homology"/>
<evidence type="ECO:0000256" key="1">
    <source>
        <dbReference type="ARBA" id="ARBA00008799"/>
    </source>
</evidence>
<comment type="similarity">
    <text evidence="1">Belongs to the glycosyltransferase 20 family.</text>
</comment>
<evidence type="ECO:0000313" key="3">
    <source>
        <dbReference type="Proteomes" id="UP000320239"/>
    </source>
</evidence>